<sequence length="125" mass="14550">MDPEQQLYTPKIVDIEIAVIEILGFDTDSDTTIRTSFPGEQQLYTPKIENIVTAVIEMYGDIWGSSLDMKTITTTTTLYTQDREHCDCCDRDVMETSESLHWTRQQQQQQKINMDSEEQFYTPKI</sequence>
<feature type="compositionally biased region" description="Polar residues" evidence="1">
    <location>
        <begin position="104"/>
        <end position="113"/>
    </location>
</feature>
<gene>
    <name evidence="2" type="ORF">LAZ67_1002005</name>
</gene>
<feature type="region of interest" description="Disordered" evidence="1">
    <location>
        <begin position="104"/>
        <end position="125"/>
    </location>
</feature>
<name>A0ABY6JWM3_9ARAC</name>
<organism evidence="2 3">
    <name type="scientific">Cordylochernes scorpioides</name>
    <dbReference type="NCBI Taxonomy" id="51811"/>
    <lineage>
        <taxon>Eukaryota</taxon>
        <taxon>Metazoa</taxon>
        <taxon>Ecdysozoa</taxon>
        <taxon>Arthropoda</taxon>
        <taxon>Chelicerata</taxon>
        <taxon>Arachnida</taxon>
        <taxon>Pseudoscorpiones</taxon>
        <taxon>Cheliferoidea</taxon>
        <taxon>Chernetidae</taxon>
        <taxon>Cordylochernes</taxon>
    </lineage>
</organism>
<protein>
    <submittedName>
        <fullName evidence="2">Uncharacterized protein</fullName>
    </submittedName>
</protein>
<accession>A0ABY6JWM3</accession>
<reference evidence="2 3" key="1">
    <citation type="submission" date="2022-01" db="EMBL/GenBank/DDBJ databases">
        <title>A chromosomal length assembly of Cordylochernes scorpioides.</title>
        <authorList>
            <person name="Zeh D."/>
            <person name="Zeh J."/>
        </authorList>
    </citation>
    <scope>NUCLEOTIDE SEQUENCE [LARGE SCALE GENOMIC DNA]</scope>
    <source>
        <strain evidence="2">IN4F17</strain>
        <tissue evidence="2">Whole Body</tissue>
    </source>
</reference>
<dbReference type="EMBL" id="CP092863">
    <property type="protein sequence ID" value="UYV60712.1"/>
    <property type="molecule type" value="Genomic_DNA"/>
</dbReference>
<keyword evidence="3" id="KW-1185">Reference proteome</keyword>
<dbReference type="Proteomes" id="UP001235939">
    <property type="component" value="Chromosome 01"/>
</dbReference>
<proteinExistence type="predicted"/>
<evidence type="ECO:0000313" key="3">
    <source>
        <dbReference type="Proteomes" id="UP001235939"/>
    </source>
</evidence>
<evidence type="ECO:0000313" key="2">
    <source>
        <dbReference type="EMBL" id="UYV60712.1"/>
    </source>
</evidence>
<evidence type="ECO:0000256" key="1">
    <source>
        <dbReference type="SAM" id="MobiDB-lite"/>
    </source>
</evidence>